<comment type="similarity">
    <text evidence="3 8">Belongs to the COQ9 family.</text>
</comment>
<dbReference type="PANTHER" id="PTHR21427:SF19">
    <property type="entry name" value="UBIQUINONE BIOSYNTHESIS PROTEIN COQ9, MITOCHONDRIAL"/>
    <property type="match status" value="1"/>
</dbReference>
<dbReference type="GO" id="GO:0005743">
    <property type="term" value="C:mitochondrial inner membrane"/>
    <property type="evidence" value="ECO:0007669"/>
    <property type="project" value="TreeGrafter"/>
</dbReference>
<keyword evidence="7 8" id="KW-0496">Mitochondrion</keyword>
<proteinExistence type="inferred from homology"/>
<evidence type="ECO:0000256" key="6">
    <source>
        <dbReference type="ARBA" id="ARBA00023121"/>
    </source>
</evidence>
<feature type="region of interest" description="Disordered" evidence="9">
    <location>
        <begin position="72"/>
        <end position="102"/>
    </location>
</feature>
<organism evidence="12 13">
    <name type="scientific">Chironomus riparius</name>
    <dbReference type="NCBI Taxonomy" id="315576"/>
    <lineage>
        <taxon>Eukaryota</taxon>
        <taxon>Metazoa</taxon>
        <taxon>Ecdysozoa</taxon>
        <taxon>Arthropoda</taxon>
        <taxon>Hexapoda</taxon>
        <taxon>Insecta</taxon>
        <taxon>Pterygota</taxon>
        <taxon>Neoptera</taxon>
        <taxon>Endopterygota</taxon>
        <taxon>Diptera</taxon>
        <taxon>Nematocera</taxon>
        <taxon>Chironomoidea</taxon>
        <taxon>Chironomidae</taxon>
        <taxon>Chironominae</taxon>
        <taxon>Chironomus</taxon>
    </lineage>
</organism>
<keyword evidence="13" id="KW-1185">Reference proteome</keyword>
<dbReference type="OrthoDB" id="619536at2759"/>
<evidence type="ECO:0000256" key="3">
    <source>
        <dbReference type="ARBA" id="ARBA00010766"/>
    </source>
</evidence>
<evidence type="ECO:0000256" key="5">
    <source>
        <dbReference type="ARBA" id="ARBA00022946"/>
    </source>
</evidence>
<reference evidence="12" key="2">
    <citation type="submission" date="2022-10" db="EMBL/GenBank/DDBJ databases">
        <authorList>
            <consortium name="ENA_rothamsted_submissions"/>
            <consortium name="culmorum"/>
            <person name="King R."/>
        </authorList>
    </citation>
    <scope>NUCLEOTIDE SEQUENCE</scope>
</reference>
<evidence type="ECO:0000256" key="7">
    <source>
        <dbReference type="ARBA" id="ARBA00023128"/>
    </source>
</evidence>
<name>A0A9N9S067_9DIPT</name>
<dbReference type="Pfam" id="PF21392">
    <property type="entry name" value="COQ9_N"/>
    <property type="match status" value="1"/>
</dbReference>
<keyword evidence="5" id="KW-0809">Transit peptide</keyword>
<dbReference type="PANTHER" id="PTHR21427">
    <property type="entry name" value="UBIQUINONE BIOSYNTHESIS PROTEIN COQ9, MITOCHONDRIAL"/>
    <property type="match status" value="1"/>
</dbReference>
<dbReference type="Gene3D" id="1.10.357.10">
    <property type="entry name" value="Tetracycline Repressor, domain 2"/>
    <property type="match status" value="1"/>
</dbReference>
<evidence type="ECO:0000256" key="4">
    <source>
        <dbReference type="ARBA" id="ARBA00022688"/>
    </source>
</evidence>
<dbReference type="GO" id="GO:0006744">
    <property type="term" value="P:ubiquinone biosynthetic process"/>
    <property type="evidence" value="ECO:0007669"/>
    <property type="project" value="UniProtKB-UniRule"/>
</dbReference>
<comment type="subcellular location">
    <subcellularLocation>
        <location evidence="1 8">Mitochondrion</location>
    </subcellularLocation>
</comment>
<sequence>MFRRVIFRINTNLRTSIANSELKRHKFLTACFVEVNSNDLCIPQSHICARQLSIPSLALYSDKKIDDFRAREEEKEADFNKQPIEKEEKASKEESTNQEDEKVTEIKNKILEASLEFVSTAGWTRQAIVKGAEKAGYPGTIHGMFPKGGIKLINYFYLKCNKQLVETMKEKVAGIEKVEDPKQFVTWAIKERLIMIKPFISNWPQALAIMTVPPNVPTSLANMLTLVDDICYYSGDRSVDFNWYARRIGLATIYKATELYILQDSTPDNEATWKFLERRIADASLVHDVLIQSESATQHLSQAVTSAFTTARNILGLNFERR</sequence>
<protein>
    <recommendedName>
        <fullName evidence="8">Ubiquinone biosynthesis protein</fullName>
    </recommendedName>
</protein>
<dbReference type="InterPro" id="IPR013718">
    <property type="entry name" value="COQ9_C"/>
</dbReference>
<dbReference type="FunFam" id="1.10.357.10:FF:000004">
    <property type="entry name" value="Ubiquinone biosynthesis protein COQ9, mitochondrial"/>
    <property type="match status" value="1"/>
</dbReference>
<evidence type="ECO:0000256" key="2">
    <source>
        <dbReference type="ARBA" id="ARBA00004749"/>
    </source>
</evidence>
<evidence type="ECO:0000259" key="10">
    <source>
        <dbReference type="Pfam" id="PF08511"/>
    </source>
</evidence>
<dbReference type="Proteomes" id="UP001153620">
    <property type="component" value="Chromosome 3"/>
</dbReference>
<dbReference type="GO" id="GO:0008289">
    <property type="term" value="F:lipid binding"/>
    <property type="evidence" value="ECO:0007669"/>
    <property type="project" value="UniProtKB-UniRule"/>
</dbReference>
<evidence type="ECO:0000313" key="12">
    <source>
        <dbReference type="EMBL" id="CAG9808747.1"/>
    </source>
</evidence>
<reference evidence="12" key="1">
    <citation type="submission" date="2022-01" db="EMBL/GenBank/DDBJ databases">
        <authorList>
            <person name="King R."/>
        </authorList>
    </citation>
    <scope>NUCLEOTIDE SEQUENCE</scope>
</reference>
<evidence type="ECO:0000256" key="9">
    <source>
        <dbReference type="SAM" id="MobiDB-lite"/>
    </source>
</evidence>
<evidence type="ECO:0000313" key="13">
    <source>
        <dbReference type="Proteomes" id="UP001153620"/>
    </source>
</evidence>
<evidence type="ECO:0000259" key="11">
    <source>
        <dbReference type="Pfam" id="PF21392"/>
    </source>
</evidence>
<keyword evidence="6 8" id="KW-0446">Lipid-binding</keyword>
<comment type="pathway">
    <text evidence="2 8">Cofactor biosynthesis; ubiquinone biosynthesis.</text>
</comment>
<dbReference type="EMBL" id="OU895879">
    <property type="protein sequence ID" value="CAG9808747.1"/>
    <property type="molecule type" value="Genomic_DNA"/>
</dbReference>
<dbReference type="InterPro" id="IPR048674">
    <property type="entry name" value="COQ9_HTH"/>
</dbReference>
<evidence type="ECO:0000256" key="8">
    <source>
        <dbReference type="RuleBase" id="RU366063"/>
    </source>
</evidence>
<feature type="domain" description="Ubiquinone biosynthesis protein COQ9 HTH" evidence="11">
    <location>
        <begin position="106"/>
        <end position="133"/>
    </location>
</feature>
<keyword evidence="4 8" id="KW-0831">Ubiquinone biosynthesis</keyword>
<accession>A0A9N9S067</accession>
<dbReference type="InterPro" id="IPR012762">
    <property type="entry name" value="Ubiq_biosynth_COQ9"/>
</dbReference>
<dbReference type="AlphaFoldDB" id="A0A9N9S067"/>
<feature type="domain" description="COQ9 C-terminal" evidence="10">
    <location>
        <begin position="216"/>
        <end position="284"/>
    </location>
</feature>
<dbReference type="Pfam" id="PF08511">
    <property type="entry name" value="COQ9"/>
    <property type="match status" value="1"/>
</dbReference>
<comment type="function">
    <text evidence="8">Membrane-associated protein that warps the membrane surface to access and bind aromatic isoprenes with high specificity, including ubiquinone (CoQ) isoprene intermediates and presents them directly to Coq7, therefore facilitating the Coq7-mediated hydroxylase step. Participates in the biosynthesis of coenzyme Q, also named ubiquinone, an essential lipid-soluble electron transporter for aerobic cellular respiration.</text>
</comment>
<gene>
    <name evidence="12" type="ORF">CHIRRI_LOCUS11583</name>
</gene>
<evidence type="ECO:0000256" key="1">
    <source>
        <dbReference type="ARBA" id="ARBA00004173"/>
    </source>
</evidence>
<dbReference type="NCBIfam" id="TIGR02396">
    <property type="entry name" value="diverge_rpsU"/>
    <property type="match status" value="1"/>
</dbReference>